<keyword evidence="3" id="KW-1185">Reference proteome</keyword>
<proteinExistence type="predicted"/>
<dbReference type="AlphaFoldDB" id="A0A4S8LR35"/>
<organism evidence="2 3">
    <name type="scientific">Dendrothele bispora (strain CBS 962.96)</name>
    <dbReference type="NCBI Taxonomy" id="1314807"/>
    <lineage>
        <taxon>Eukaryota</taxon>
        <taxon>Fungi</taxon>
        <taxon>Dikarya</taxon>
        <taxon>Basidiomycota</taxon>
        <taxon>Agaricomycotina</taxon>
        <taxon>Agaricomycetes</taxon>
        <taxon>Agaricomycetidae</taxon>
        <taxon>Agaricales</taxon>
        <taxon>Agaricales incertae sedis</taxon>
        <taxon>Dendrothele</taxon>
    </lineage>
</organism>
<feature type="region of interest" description="Disordered" evidence="1">
    <location>
        <begin position="1"/>
        <end position="20"/>
    </location>
</feature>
<protein>
    <submittedName>
        <fullName evidence="2">Uncharacterized protein</fullName>
    </submittedName>
</protein>
<feature type="compositionally biased region" description="Polar residues" evidence="1">
    <location>
        <begin position="1"/>
        <end position="15"/>
    </location>
</feature>
<accession>A0A4S8LR35</accession>
<sequence>MIFNIDNSPEANPNQLDLLPDHTSSSYTEMTTELVPTPECPECSQLRKDFVIYYPHNGSSTANGYLSGDAKPKANTTPTVFTSLASSASGNAGVASFVSSHGHLARVYRSVVILPFLAVKNDRPEHGNTLPRKRVTEQTKSDFLPVYPRWVPEVMGFISNYWTVRLSTYTHGLTFIRVTL</sequence>
<gene>
    <name evidence="2" type="ORF">K435DRAFT_800859</name>
</gene>
<name>A0A4S8LR35_DENBC</name>
<reference evidence="2 3" key="1">
    <citation type="journal article" date="2019" name="Nat. Ecol. Evol.">
        <title>Megaphylogeny resolves global patterns of mushroom evolution.</title>
        <authorList>
            <person name="Varga T."/>
            <person name="Krizsan K."/>
            <person name="Foldi C."/>
            <person name="Dima B."/>
            <person name="Sanchez-Garcia M."/>
            <person name="Sanchez-Ramirez S."/>
            <person name="Szollosi G.J."/>
            <person name="Szarkandi J.G."/>
            <person name="Papp V."/>
            <person name="Albert L."/>
            <person name="Andreopoulos W."/>
            <person name="Angelini C."/>
            <person name="Antonin V."/>
            <person name="Barry K.W."/>
            <person name="Bougher N.L."/>
            <person name="Buchanan P."/>
            <person name="Buyck B."/>
            <person name="Bense V."/>
            <person name="Catcheside P."/>
            <person name="Chovatia M."/>
            <person name="Cooper J."/>
            <person name="Damon W."/>
            <person name="Desjardin D."/>
            <person name="Finy P."/>
            <person name="Geml J."/>
            <person name="Haridas S."/>
            <person name="Hughes K."/>
            <person name="Justo A."/>
            <person name="Karasinski D."/>
            <person name="Kautmanova I."/>
            <person name="Kiss B."/>
            <person name="Kocsube S."/>
            <person name="Kotiranta H."/>
            <person name="LaButti K.M."/>
            <person name="Lechner B.E."/>
            <person name="Liimatainen K."/>
            <person name="Lipzen A."/>
            <person name="Lukacs Z."/>
            <person name="Mihaltcheva S."/>
            <person name="Morgado L.N."/>
            <person name="Niskanen T."/>
            <person name="Noordeloos M.E."/>
            <person name="Ohm R.A."/>
            <person name="Ortiz-Santana B."/>
            <person name="Ovrebo C."/>
            <person name="Racz N."/>
            <person name="Riley R."/>
            <person name="Savchenko A."/>
            <person name="Shiryaev A."/>
            <person name="Soop K."/>
            <person name="Spirin V."/>
            <person name="Szebenyi C."/>
            <person name="Tomsovsky M."/>
            <person name="Tulloss R.E."/>
            <person name="Uehling J."/>
            <person name="Grigoriev I.V."/>
            <person name="Vagvolgyi C."/>
            <person name="Papp T."/>
            <person name="Martin F.M."/>
            <person name="Miettinen O."/>
            <person name="Hibbett D.S."/>
            <person name="Nagy L.G."/>
        </authorList>
    </citation>
    <scope>NUCLEOTIDE SEQUENCE [LARGE SCALE GENOMIC DNA]</scope>
    <source>
        <strain evidence="2 3">CBS 962.96</strain>
    </source>
</reference>
<dbReference type="EMBL" id="ML179293">
    <property type="protein sequence ID" value="THU91942.1"/>
    <property type="molecule type" value="Genomic_DNA"/>
</dbReference>
<evidence type="ECO:0000256" key="1">
    <source>
        <dbReference type="SAM" id="MobiDB-lite"/>
    </source>
</evidence>
<dbReference type="Proteomes" id="UP000297245">
    <property type="component" value="Unassembled WGS sequence"/>
</dbReference>
<evidence type="ECO:0000313" key="3">
    <source>
        <dbReference type="Proteomes" id="UP000297245"/>
    </source>
</evidence>
<evidence type="ECO:0000313" key="2">
    <source>
        <dbReference type="EMBL" id="THU91942.1"/>
    </source>
</evidence>